<organism evidence="4 5">
    <name type="scientific">Cutaneotrichosporon oleaginosum</name>
    <dbReference type="NCBI Taxonomy" id="879819"/>
    <lineage>
        <taxon>Eukaryota</taxon>
        <taxon>Fungi</taxon>
        <taxon>Dikarya</taxon>
        <taxon>Basidiomycota</taxon>
        <taxon>Agaricomycotina</taxon>
        <taxon>Tremellomycetes</taxon>
        <taxon>Trichosporonales</taxon>
        <taxon>Trichosporonaceae</taxon>
        <taxon>Cutaneotrichosporon</taxon>
    </lineage>
</organism>
<keyword evidence="1" id="KW-0479">Metal-binding</keyword>
<feature type="domain" description="C2H2-type" evidence="3">
    <location>
        <begin position="297"/>
        <end position="320"/>
    </location>
</feature>
<evidence type="ECO:0000256" key="2">
    <source>
        <dbReference type="SAM" id="MobiDB-lite"/>
    </source>
</evidence>
<dbReference type="GO" id="GO:0008270">
    <property type="term" value="F:zinc ion binding"/>
    <property type="evidence" value="ECO:0007669"/>
    <property type="project" value="UniProtKB-KW"/>
</dbReference>
<feature type="compositionally biased region" description="Polar residues" evidence="2">
    <location>
        <begin position="441"/>
        <end position="472"/>
    </location>
</feature>
<feature type="region of interest" description="Disordered" evidence="2">
    <location>
        <begin position="527"/>
        <end position="591"/>
    </location>
</feature>
<dbReference type="PROSITE" id="PS50157">
    <property type="entry name" value="ZINC_FINGER_C2H2_2"/>
    <property type="match status" value="1"/>
</dbReference>
<dbReference type="AlphaFoldDB" id="A0A0J0XQQ5"/>
<dbReference type="InterPro" id="IPR013087">
    <property type="entry name" value="Znf_C2H2_type"/>
</dbReference>
<feature type="compositionally biased region" description="Polar residues" evidence="2">
    <location>
        <begin position="109"/>
        <end position="130"/>
    </location>
</feature>
<feature type="compositionally biased region" description="Polar residues" evidence="2">
    <location>
        <begin position="27"/>
        <end position="36"/>
    </location>
</feature>
<protein>
    <recommendedName>
        <fullName evidence="3">C2H2-type domain-containing protein</fullName>
    </recommendedName>
</protein>
<feature type="region of interest" description="Disordered" evidence="2">
    <location>
        <begin position="382"/>
        <end position="498"/>
    </location>
</feature>
<dbReference type="PROSITE" id="PS00028">
    <property type="entry name" value="ZINC_FINGER_C2H2_1"/>
    <property type="match status" value="1"/>
</dbReference>
<keyword evidence="1" id="KW-0863">Zinc-finger</keyword>
<dbReference type="EMBL" id="KQ087195">
    <property type="protein sequence ID" value="KLT43410.1"/>
    <property type="molecule type" value="Genomic_DNA"/>
</dbReference>
<evidence type="ECO:0000313" key="5">
    <source>
        <dbReference type="Proteomes" id="UP000053611"/>
    </source>
</evidence>
<feature type="region of interest" description="Disordered" evidence="2">
    <location>
        <begin position="17"/>
        <end position="39"/>
    </location>
</feature>
<evidence type="ECO:0000256" key="1">
    <source>
        <dbReference type="PROSITE-ProRule" id="PRU00042"/>
    </source>
</evidence>
<feature type="compositionally biased region" description="Acidic residues" evidence="2">
    <location>
        <begin position="233"/>
        <end position="249"/>
    </location>
</feature>
<reference evidence="4 5" key="1">
    <citation type="submission" date="2015-03" db="EMBL/GenBank/DDBJ databases">
        <title>Genomics and transcriptomics of the oil-accumulating basidiomycete yeast T. oleaginosus allow insights into substrate utilization and the diverse evolutionary trajectories of mating systems in fungi.</title>
        <authorList>
            <consortium name="DOE Joint Genome Institute"/>
            <person name="Kourist R."/>
            <person name="Kracht O."/>
            <person name="Bracharz F."/>
            <person name="Lipzen A."/>
            <person name="Nolan M."/>
            <person name="Ohm R."/>
            <person name="Grigoriev I."/>
            <person name="Sun S."/>
            <person name="Heitman J."/>
            <person name="Bruck T."/>
            <person name="Nowrousian M."/>
        </authorList>
    </citation>
    <scope>NUCLEOTIDE SEQUENCE [LARGE SCALE GENOMIC DNA]</scope>
    <source>
        <strain evidence="4 5">IBC0246</strain>
    </source>
</reference>
<keyword evidence="5" id="KW-1185">Reference proteome</keyword>
<feature type="region of interest" description="Disordered" evidence="2">
    <location>
        <begin position="214"/>
        <end position="270"/>
    </location>
</feature>
<name>A0A0J0XQQ5_9TREE</name>
<feature type="region of interest" description="Disordered" evidence="2">
    <location>
        <begin position="71"/>
        <end position="175"/>
    </location>
</feature>
<evidence type="ECO:0000313" key="4">
    <source>
        <dbReference type="EMBL" id="KLT43410.1"/>
    </source>
</evidence>
<sequence>MAPVPVASQDAFSHWRSPVANSAELPNVTSPPTSRSDLIHPSFLPTCEVGRDGGEMHSHAFDLLSLASGASADGSPSVGTAKLHGAEPASVPNPSYLTSTRPAIANGHLGTSSSANQPTKARRMSSSTHVTLGRGKLGLTGDSNLVKDTRPTLSTSMTSASPIPVRRSSNAANTGGLPALYDFAKVDGRRPAQSRTTSTRQAPVQASVAASLPARGLTGGARQLNPPPVVQTDDMELDMSFDGDEDDDDQSRSRSGSAELDMDMDETDQNGNKLDWEKLALGTGSGGVKGRRKGMIFKCETCSKEYRHPSCLVKHRWEHSPHWRDTNQISMSKHQQVQLLEAAAILSHINPDSGRSLPTDKSLWPMALSPEPNHAVLRSAKSATRDLPSVRSPRSHASPLSPGSFRDFGNVPAANERRSSPASDSTSSMGHDASPHPNSLGLENSHTSPMGISNPGRRTSVSSVGGPTTPASVGSLPDVGGLHFHPASTPTGASPIPNRALSLNARMRMPGGGMFGGPSGGAVFGSSSGGGLFGTPGTRATSFRLPDSDVRGGRGGSAGDAEEPGRAQSSSEEADERRRDEESFAVGEMEL</sequence>
<evidence type="ECO:0000259" key="3">
    <source>
        <dbReference type="PROSITE" id="PS50157"/>
    </source>
</evidence>
<dbReference type="OrthoDB" id="2152896at2759"/>
<feature type="compositionally biased region" description="Polar residues" evidence="2">
    <location>
        <begin position="151"/>
        <end position="173"/>
    </location>
</feature>
<gene>
    <name evidence="4" type="ORF">CC85DRAFT_284557</name>
</gene>
<keyword evidence="1" id="KW-0862">Zinc</keyword>
<proteinExistence type="predicted"/>
<dbReference type="Proteomes" id="UP000053611">
    <property type="component" value="Unassembled WGS sequence"/>
</dbReference>
<feature type="compositionally biased region" description="Polar residues" evidence="2">
    <location>
        <begin position="92"/>
        <end position="101"/>
    </location>
</feature>
<dbReference type="STRING" id="879819.A0A0J0XQQ5"/>
<accession>A0A0J0XQQ5</accession>
<dbReference type="GeneID" id="28983395"/>